<keyword evidence="7" id="KW-0998">Cell outer membrane</keyword>
<name>A0ABW6A3Y0_9BACT</name>
<reference evidence="10" key="1">
    <citation type="journal article" date="2019" name="Int. J. Syst. Evol. Microbiol.">
        <title>The Global Catalogue of Microorganisms (GCM) 10K type strain sequencing project: providing services to taxonomists for standard genome sequencing and annotation.</title>
        <authorList>
            <consortium name="The Broad Institute Genomics Platform"/>
            <consortium name="The Broad Institute Genome Sequencing Center for Infectious Disease"/>
            <person name="Wu L."/>
            <person name="Ma J."/>
        </authorList>
    </citation>
    <scope>NUCLEOTIDE SEQUENCE [LARGE SCALE GENOMIC DNA]</scope>
    <source>
        <strain evidence="10">KCTC 23299</strain>
    </source>
</reference>
<dbReference type="PANTHER" id="PTHR30026">
    <property type="entry name" value="OUTER MEMBRANE PROTEIN TOLC"/>
    <property type="match status" value="1"/>
</dbReference>
<dbReference type="RefSeq" id="WP_386097852.1">
    <property type="nucleotide sequence ID" value="NZ_JBHUOZ010000003.1"/>
</dbReference>
<dbReference type="SUPFAM" id="SSF56954">
    <property type="entry name" value="Outer membrane efflux proteins (OEP)"/>
    <property type="match status" value="1"/>
</dbReference>
<dbReference type="PANTHER" id="PTHR30026:SF20">
    <property type="entry name" value="OUTER MEMBRANE PROTEIN TOLC"/>
    <property type="match status" value="1"/>
</dbReference>
<protein>
    <submittedName>
        <fullName evidence="9">TolC family protein</fullName>
    </submittedName>
</protein>
<dbReference type="Proteomes" id="UP001597511">
    <property type="component" value="Unassembled WGS sequence"/>
</dbReference>
<dbReference type="Gene3D" id="1.20.1600.10">
    <property type="entry name" value="Outer membrane efflux proteins (OEP)"/>
    <property type="match status" value="1"/>
</dbReference>
<evidence type="ECO:0000313" key="9">
    <source>
        <dbReference type="EMBL" id="MFD2920029.1"/>
    </source>
</evidence>
<evidence type="ECO:0000256" key="3">
    <source>
        <dbReference type="ARBA" id="ARBA00022448"/>
    </source>
</evidence>
<dbReference type="InterPro" id="IPR003423">
    <property type="entry name" value="OMP_efflux"/>
</dbReference>
<dbReference type="InterPro" id="IPR051906">
    <property type="entry name" value="TolC-like"/>
</dbReference>
<gene>
    <name evidence="9" type="ORF">ACFS6H_09940</name>
</gene>
<evidence type="ECO:0000256" key="4">
    <source>
        <dbReference type="ARBA" id="ARBA00022452"/>
    </source>
</evidence>
<comment type="subcellular location">
    <subcellularLocation>
        <location evidence="1">Cell outer membrane</location>
    </subcellularLocation>
</comment>
<comment type="caution">
    <text evidence="9">The sequence shown here is derived from an EMBL/GenBank/DDBJ whole genome shotgun (WGS) entry which is preliminary data.</text>
</comment>
<keyword evidence="6" id="KW-0472">Membrane</keyword>
<evidence type="ECO:0000256" key="5">
    <source>
        <dbReference type="ARBA" id="ARBA00022692"/>
    </source>
</evidence>
<dbReference type="Pfam" id="PF02321">
    <property type="entry name" value="OEP"/>
    <property type="match status" value="2"/>
</dbReference>
<evidence type="ECO:0000256" key="8">
    <source>
        <dbReference type="SAM" id="SignalP"/>
    </source>
</evidence>
<feature type="signal peptide" evidence="8">
    <location>
        <begin position="1"/>
        <end position="20"/>
    </location>
</feature>
<keyword evidence="5" id="KW-0812">Transmembrane</keyword>
<sequence length="441" mass="49559">MKHKLIFAVAVMLACKGLQAQTPMSLRNCVETALNNNFDVQQRALQAQSDEANWKQSKLNRFPDLNANLGHDFNQGRNIDPFTNQPVTQSFNSASYGIGSNVVLFNGFSIHNNIKQNAYTFKAAQMDLQQEKDNLTINVILAYLNVLSSSDQLTQAQNQVQLTLKQVERLQVLDEQGAIKPSDLTDLKGQYANDQLSIIAAQNALVTAKVTLSKLMNVMYNKNLTVEQLDPVLFADVYSTTADSIYEVALKNLALVKAADYRIKSASQAVKVARGQLYPTLSFGANASTRYSSVAMLNNNKINYTDQLNNNLYYSYGLSMRVPIFNALQQRNRVKQARIQLKTRELASVNITTQLNQDINQAYENMSAASDRYKTTLEQVKAYEESFKAANARFQEGVGTPIDYLTAKNNLDRSNINLIIARYDYVLRSKILDYYQGNALW</sequence>
<evidence type="ECO:0000256" key="7">
    <source>
        <dbReference type="ARBA" id="ARBA00023237"/>
    </source>
</evidence>
<evidence type="ECO:0000256" key="1">
    <source>
        <dbReference type="ARBA" id="ARBA00004442"/>
    </source>
</evidence>
<dbReference type="PROSITE" id="PS51257">
    <property type="entry name" value="PROKAR_LIPOPROTEIN"/>
    <property type="match status" value="1"/>
</dbReference>
<comment type="similarity">
    <text evidence="2">Belongs to the outer membrane factor (OMF) (TC 1.B.17) family.</text>
</comment>
<keyword evidence="4" id="KW-1134">Transmembrane beta strand</keyword>
<evidence type="ECO:0000256" key="2">
    <source>
        <dbReference type="ARBA" id="ARBA00007613"/>
    </source>
</evidence>
<keyword evidence="3" id="KW-0813">Transport</keyword>
<evidence type="ECO:0000256" key="6">
    <source>
        <dbReference type="ARBA" id="ARBA00023136"/>
    </source>
</evidence>
<keyword evidence="8" id="KW-0732">Signal</keyword>
<keyword evidence="10" id="KW-1185">Reference proteome</keyword>
<dbReference type="EMBL" id="JBHUOZ010000003">
    <property type="protein sequence ID" value="MFD2920029.1"/>
    <property type="molecule type" value="Genomic_DNA"/>
</dbReference>
<accession>A0ABW6A3Y0</accession>
<feature type="chain" id="PRO_5046283170" evidence="8">
    <location>
        <begin position="21"/>
        <end position="441"/>
    </location>
</feature>
<evidence type="ECO:0000313" key="10">
    <source>
        <dbReference type="Proteomes" id="UP001597511"/>
    </source>
</evidence>
<organism evidence="9 10">
    <name type="scientific">Terrimonas rubra</name>
    <dbReference type="NCBI Taxonomy" id="1035890"/>
    <lineage>
        <taxon>Bacteria</taxon>
        <taxon>Pseudomonadati</taxon>
        <taxon>Bacteroidota</taxon>
        <taxon>Chitinophagia</taxon>
        <taxon>Chitinophagales</taxon>
        <taxon>Chitinophagaceae</taxon>
        <taxon>Terrimonas</taxon>
    </lineage>
</organism>
<proteinExistence type="inferred from homology"/>